<dbReference type="PANTHER" id="PTHR33434">
    <property type="entry name" value="DEGV DOMAIN-CONTAINING PROTEIN DR_1986-RELATED"/>
    <property type="match status" value="1"/>
</dbReference>
<gene>
    <name evidence="2" type="ORF">ACFOPQ_02550</name>
</gene>
<dbReference type="Gene3D" id="3.30.1180.10">
    <property type="match status" value="1"/>
</dbReference>
<evidence type="ECO:0000256" key="1">
    <source>
        <dbReference type="ARBA" id="ARBA00023121"/>
    </source>
</evidence>
<keyword evidence="3" id="KW-1185">Reference proteome</keyword>
<reference evidence="3" key="1">
    <citation type="journal article" date="2019" name="Int. J. Syst. Evol. Microbiol.">
        <title>The Global Catalogue of Microorganisms (GCM) 10K type strain sequencing project: providing services to taxonomists for standard genome sequencing and annotation.</title>
        <authorList>
            <consortium name="The Broad Institute Genomics Platform"/>
            <consortium name="The Broad Institute Genome Sequencing Center for Infectious Disease"/>
            <person name="Wu L."/>
            <person name="Ma J."/>
        </authorList>
    </citation>
    <scope>NUCLEOTIDE SEQUENCE [LARGE SCALE GENOMIC DNA]</scope>
    <source>
        <strain evidence="3">CCTCC AB 2013263</strain>
    </source>
</reference>
<dbReference type="InterPro" id="IPR043168">
    <property type="entry name" value="DegV_C"/>
</dbReference>
<dbReference type="SUPFAM" id="SSF82549">
    <property type="entry name" value="DAK1/DegV-like"/>
    <property type="match status" value="1"/>
</dbReference>
<dbReference type="PANTHER" id="PTHR33434:SF2">
    <property type="entry name" value="FATTY ACID-BINDING PROTEIN TM_1468"/>
    <property type="match status" value="1"/>
</dbReference>
<proteinExistence type="predicted"/>
<evidence type="ECO:0000313" key="3">
    <source>
        <dbReference type="Proteomes" id="UP001595748"/>
    </source>
</evidence>
<evidence type="ECO:0000313" key="2">
    <source>
        <dbReference type="EMBL" id="MFC3859645.1"/>
    </source>
</evidence>
<dbReference type="NCBIfam" id="TIGR00762">
    <property type="entry name" value="DegV"/>
    <property type="match status" value="1"/>
</dbReference>
<organism evidence="2 3">
    <name type="scientific">Deinococcus antarcticus</name>
    <dbReference type="NCBI Taxonomy" id="1298767"/>
    <lineage>
        <taxon>Bacteria</taxon>
        <taxon>Thermotogati</taxon>
        <taxon>Deinococcota</taxon>
        <taxon>Deinococci</taxon>
        <taxon>Deinococcales</taxon>
        <taxon>Deinococcaceae</taxon>
        <taxon>Deinococcus</taxon>
    </lineage>
</organism>
<accession>A0ABV8A5U8</accession>
<dbReference type="Proteomes" id="UP001595748">
    <property type="component" value="Unassembled WGS sequence"/>
</dbReference>
<dbReference type="InterPro" id="IPR050270">
    <property type="entry name" value="DegV_domain_contain"/>
</dbReference>
<comment type="caution">
    <text evidence="2">The sequence shown here is derived from an EMBL/GenBank/DDBJ whole genome shotgun (WGS) entry which is preliminary data.</text>
</comment>
<dbReference type="Pfam" id="PF02645">
    <property type="entry name" value="DegV"/>
    <property type="match status" value="1"/>
</dbReference>
<name>A0ABV8A5U8_9DEIO</name>
<keyword evidence="1" id="KW-0446">Lipid-binding</keyword>
<dbReference type="RefSeq" id="WP_380075807.1">
    <property type="nucleotide sequence ID" value="NZ_JBHRZF010000025.1"/>
</dbReference>
<dbReference type="PROSITE" id="PS51482">
    <property type="entry name" value="DEGV"/>
    <property type="match status" value="1"/>
</dbReference>
<dbReference type="InterPro" id="IPR003797">
    <property type="entry name" value="DegV"/>
</dbReference>
<sequence length="283" mass="31337">MSRVAVLTDSSSDLELLQAEEFGVHLLLLSIHFDGRHWLDHTDLDSQHIFNRIQNGASPPVMRLPTPEHYLGVIDNLLTRHDHVLAIHSSPLIGQVYSFALRTLEAYPQRHRVTLHNSGTTSVGMALQASRAAELLHAGRNVEQVVNVLRSVQHHQCSRLAVTTLEYLRRARLISAPSALIGEFQDRKPIFALQEGRLQSIGTVRGEEAALQHLTHTLQDQARTLPEGRLALVTNGDPAAIDHLRSEGRRLGLSEVMSARLGAVISSFSGPNAYGFTYEPTRV</sequence>
<dbReference type="EMBL" id="JBHRZF010000025">
    <property type="protein sequence ID" value="MFC3859645.1"/>
    <property type="molecule type" value="Genomic_DNA"/>
</dbReference>
<dbReference type="Gene3D" id="3.40.50.10170">
    <property type="match status" value="1"/>
</dbReference>
<protein>
    <submittedName>
        <fullName evidence="2">DegV family protein</fullName>
    </submittedName>
</protein>